<organism evidence="1 2">
    <name type="scientific">Olivibacter domesticus</name>
    <name type="common">Pseudosphingobacterium domesticum</name>
    <dbReference type="NCBI Taxonomy" id="407022"/>
    <lineage>
        <taxon>Bacteria</taxon>
        <taxon>Pseudomonadati</taxon>
        <taxon>Bacteroidota</taxon>
        <taxon>Sphingobacteriia</taxon>
        <taxon>Sphingobacteriales</taxon>
        <taxon>Sphingobacteriaceae</taxon>
        <taxon>Olivibacter</taxon>
    </lineage>
</organism>
<proteinExistence type="predicted"/>
<dbReference type="STRING" id="407022.SAMN05661044_04652"/>
<keyword evidence="1" id="KW-0808">Transferase</keyword>
<dbReference type="InterPro" id="IPR027417">
    <property type="entry name" value="P-loop_NTPase"/>
</dbReference>
<dbReference type="RefSeq" id="WP_093329601.1">
    <property type="nucleotide sequence ID" value="NZ_FOAF01000009.1"/>
</dbReference>
<dbReference type="SUPFAM" id="SSF52540">
    <property type="entry name" value="P-loop containing nucleoside triphosphate hydrolases"/>
    <property type="match status" value="1"/>
</dbReference>
<protein>
    <submittedName>
        <fullName evidence="1">Predicted kinase</fullName>
    </submittedName>
</protein>
<keyword evidence="1" id="KW-0418">Kinase</keyword>
<evidence type="ECO:0000313" key="2">
    <source>
        <dbReference type="Proteomes" id="UP000199421"/>
    </source>
</evidence>
<sequence>MKQGRIIIISGSPGTGKSTAASIVAEESTLSKSVHLHTDDFYHYIRKGAIPPFLPESQEQNLIVIEAFLEAAKRFARGGFDVIIDGIVGPWFLEPWLKAAQDNYEVHYIILRATKEETMKRAINRSKLDDDANMELVEKMWKQFNDLGQYESNIIDSTNQSIEQSVSKIKAEIEKKSFLLTA</sequence>
<keyword evidence="2" id="KW-1185">Reference proteome</keyword>
<dbReference type="Gene3D" id="3.40.50.300">
    <property type="entry name" value="P-loop containing nucleotide triphosphate hydrolases"/>
    <property type="match status" value="1"/>
</dbReference>
<dbReference type="AlphaFoldDB" id="A0A1H7WSC6"/>
<dbReference type="Proteomes" id="UP000199421">
    <property type="component" value="Unassembled WGS sequence"/>
</dbReference>
<dbReference type="OrthoDB" id="1649389at2"/>
<dbReference type="EMBL" id="FOAF01000009">
    <property type="protein sequence ID" value="SEM24460.1"/>
    <property type="molecule type" value="Genomic_DNA"/>
</dbReference>
<name>A0A1H7WSC6_OLID1</name>
<evidence type="ECO:0000313" key="1">
    <source>
        <dbReference type="EMBL" id="SEM24460.1"/>
    </source>
</evidence>
<dbReference type="Pfam" id="PF13238">
    <property type="entry name" value="AAA_18"/>
    <property type="match status" value="1"/>
</dbReference>
<gene>
    <name evidence="1" type="ORF">SAMN05661044_04652</name>
</gene>
<accession>A0A1H7WSC6</accession>
<reference evidence="2" key="1">
    <citation type="submission" date="2016-10" db="EMBL/GenBank/DDBJ databases">
        <authorList>
            <person name="Varghese N."/>
            <person name="Submissions S."/>
        </authorList>
    </citation>
    <scope>NUCLEOTIDE SEQUENCE [LARGE SCALE GENOMIC DNA]</scope>
    <source>
        <strain evidence="2">DSM 18733</strain>
    </source>
</reference>
<dbReference type="GO" id="GO:0016301">
    <property type="term" value="F:kinase activity"/>
    <property type="evidence" value="ECO:0007669"/>
    <property type="project" value="UniProtKB-KW"/>
</dbReference>